<evidence type="ECO:0000256" key="1">
    <source>
        <dbReference type="ARBA" id="ARBA00004651"/>
    </source>
</evidence>
<sequence length="514" mass="55542">MDWDMFIKASILVLYIVGMLLVAFFTRKRSKTVGDTLLGNRNMGGWLTAFAYGTTYFSAVIFIGYAGEQGYTFGFSSLWIGVGNAVIGAAVAWIVLARRTKNMTVHLGTKTMPEFFEARYQSRHLKLLAGLIVVVFLLPYSASVYTGLGYLFKSVFGIDFIWVVLVMAFLTAVYLFFGGYFATAVSDFIQGIIMFVGVVVMIFYVFNYEKVGGFLEGIAAIGDKREEMGLAMTGTGIWQLVMLVLLTSLGSWGLPQIVHKFHTVKNEAAIKKATWVSTVFALVIGVGAYLVGCTVVLVFGDTAATIPADQRIPMLLAETLPAGLLGLITILVLSASMSTLSGLTLSISSAASIDIVKGYIKKDASDKFINYCLKIIGVVVIAISAFIAIYNDHVQEVTGKATTIVNLMSLSWGVLAGCFIGPYIYGLYDKKASKTAVYASMLGTIVITLVLYIVSKTVPATAAILFPPAIGVITIAYSILVTPLVSRFTKSPSPEMVETAFAAAKKREEKTSQS</sequence>
<feature type="transmembrane region" description="Helical" evidence="14">
    <location>
        <begin position="460"/>
        <end position="480"/>
    </location>
</feature>
<dbReference type="PANTHER" id="PTHR48086">
    <property type="entry name" value="SODIUM/PROLINE SYMPORTER-RELATED"/>
    <property type="match status" value="1"/>
</dbReference>
<evidence type="ECO:0000256" key="13">
    <source>
        <dbReference type="RuleBase" id="RU362091"/>
    </source>
</evidence>
<feature type="transmembrane region" description="Helical" evidence="14">
    <location>
        <begin position="236"/>
        <end position="254"/>
    </location>
</feature>
<feature type="transmembrane region" description="Helical" evidence="14">
    <location>
        <begin position="127"/>
        <end position="148"/>
    </location>
</feature>
<evidence type="ECO:0000256" key="9">
    <source>
        <dbReference type="ARBA" id="ARBA00023065"/>
    </source>
</evidence>
<evidence type="ECO:0000256" key="2">
    <source>
        <dbReference type="ARBA" id="ARBA00006434"/>
    </source>
</evidence>
<keyword evidence="16" id="KW-1185">Reference proteome</keyword>
<feature type="transmembrane region" description="Helical" evidence="14">
    <location>
        <begin position="160"/>
        <end position="181"/>
    </location>
</feature>
<organism evidence="15 16">
    <name type="scientific">Candidatus Borkfalkia ceftriaxoniphila</name>
    <dbReference type="NCBI Taxonomy" id="2508949"/>
    <lineage>
        <taxon>Bacteria</taxon>
        <taxon>Bacillati</taxon>
        <taxon>Bacillota</taxon>
        <taxon>Clostridia</taxon>
        <taxon>Christensenellales</taxon>
        <taxon>Christensenellaceae</taxon>
        <taxon>Candidatus Borkfalkia</taxon>
    </lineage>
</organism>
<feature type="transmembrane region" description="Helical" evidence="14">
    <location>
        <begin position="78"/>
        <end position="96"/>
    </location>
</feature>
<dbReference type="PANTHER" id="PTHR48086:SF3">
    <property type="entry name" value="SODIUM_PROLINE SYMPORTER"/>
    <property type="match status" value="1"/>
</dbReference>
<dbReference type="PROSITE" id="PS50283">
    <property type="entry name" value="NA_SOLUT_SYMP_3"/>
    <property type="match status" value="1"/>
</dbReference>
<dbReference type="AlphaFoldDB" id="A0A4Q2KCX1"/>
<feature type="transmembrane region" description="Helical" evidence="14">
    <location>
        <begin position="435"/>
        <end position="454"/>
    </location>
</feature>
<evidence type="ECO:0000256" key="8">
    <source>
        <dbReference type="ARBA" id="ARBA00023053"/>
    </source>
</evidence>
<dbReference type="InterPro" id="IPR001734">
    <property type="entry name" value="Na/solute_symporter"/>
</dbReference>
<feature type="transmembrane region" description="Helical" evidence="14">
    <location>
        <begin position="6"/>
        <end position="25"/>
    </location>
</feature>
<keyword evidence="4" id="KW-1003">Cell membrane</keyword>
<dbReference type="EMBL" id="SDOZ01000002">
    <property type="protein sequence ID" value="RXZ61760.1"/>
    <property type="molecule type" value="Genomic_DNA"/>
</dbReference>
<dbReference type="RefSeq" id="WP_129224742.1">
    <property type="nucleotide sequence ID" value="NZ_SDOZ01000002.1"/>
</dbReference>
<dbReference type="OrthoDB" id="9810181at2"/>
<comment type="subcellular location">
    <subcellularLocation>
        <location evidence="1">Cell membrane</location>
        <topology evidence="1">Multi-pass membrane protein</topology>
    </subcellularLocation>
</comment>
<dbReference type="GO" id="GO:0006814">
    <property type="term" value="P:sodium ion transport"/>
    <property type="evidence" value="ECO:0007669"/>
    <property type="project" value="UniProtKB-KW"/>
</dbReference>
<evidence type="ECO:0000256" key="6">
    <source>
        <dbReference type="ARBA" id="ARBA00022847"/>
    </source>
</evidence>
<protein>
    <submittedName>
        <fullName evidence="15">Sodium:solute symporter</fullName>
    </submittedName>
</protein>
<feature type="transmembrane region" description="Helical" evidence="14">
    <location>
        <begin position="410"/>
        <end position="428"/>
    </location>
</feature>
<dbReference type="Pfam" id="PF00474">
    <property type="entry name" value="SSF"/>
    <property type="match status" value="1"/>
</dbReference>
<gene>
    <name evidence="15" type="ORF">ESZ91_05055</name>
</gene>
<dbReference type="InterPro" id="IPR050277">
    <property type="entry name" value="Sodium:Solute_Symporter"/>
</dbReference>
<evidence type="ECO:0000256" key="4">
    <source>
        <dbReference type="ARBA" id="ARBA00022475"/>
    </source>
</evidence>
<dbReference type="Proteomes" id="UP000291269">
    <property type="component" value="Unassembled WGS sequence"/>
</dbReference>
<comment type="similarity">
    <text evidence="2 13">Belongs to the sodium:solute symporter (SSF) (TC 2.A.21) family.</text>
</comment>
<feature type="transmembrane region" description="Helical" evidence="14">
    <location>
        <begin position="320"/>
        <end position="347"/>
    </location>
</feature>
<comment type="caution">
    <text evidence="15">The sequence shown here is derived from an EMBL/GenBank/DDBJ whole genome shotgun (WGS) entry which is preliminary data.</text>
</comment>
<evidence type="ECO:0000256" key="3">
    <source>
        <dbReference type="ARBA" id="ARBA00022448"/>
    </source>
</evidence>
<feature type="transmembrane region" description="Helical" evidence="14">
    <location>
        <begin position="368"/>
        <end position="390"/>
    </location>
</feature>
<keyword evidence="5 14" id="KW-0812">Transmembrane</keyword>
<keyword evidence="6" id="KW-0769">Symport</keyword>
<dbReference type="InterPro" id="IPR038377">
    <property type="entry name" value="Na/Glc_symporter_sf"/>
</dbReference>
<comment type="catalytic activity">
    <reaction evidence="12">
        <text>L-proline(in) + Na(+)(in) = L-proline(out) + Na(+)(out)</text>
        <dbReference type="Rhea" id="RHEA:28967"/>
        <dbReference type="ChEBI" id="CHEBI:29101"/>
        <dbReference type="ChEBI" id="CHEBI:60039"/>
    </reaction>
</comment>
<keyword evidence="9" id="KW-0406">Ion transport</keyword>
<dbReference type="GO" id="GO:0005886">
    <property type="term" value="C:plasma membrane"/>
    <property type="evidence" value="ECO:0007669"/>
    <property type="project" value="UniProtKB-SubCell"/>
</dbReference>
<evidence type="ECO:0000256" key="5">
    <source>
        <dbReference type="ARBA" id="ARBA00022692"/>
    </source>
</evidence>
<keyword evidence="7 14" id="KW-1133">Transmembrane helix</keyword>
<evidence type="ECO:0000256" key="7">
    <source>
        <dbReference type="ARBA" id="ARBA00022989"/>
    </source>
</evidence>
<reference evidence="15 16" key="1">
    <citation type="journal article" date="2019" name="Gut">
        <title>Antibiotics-induced monodominance of a novel gut bacterial order.</title>
        <authorList>
            <person name="Hildebrand F."/>
            <person name="Moitinho-Silva L."/>
            <person name="Blasche S."/>
            <person name="Jahn M.T."/>
            <person name="Gossmann T.I."/>
            <person name="Heuerta-Cepas J."/>
            <person name="Hercog R."/>
            <person name="Luetge M."/>
            <person name="Bahram M."/>
            <person name="Pryszlak A."/>
            <person name="Alves R.J."/>
            <person name="Waszak S.M."/>
            <person name="Zhu A."/>
            <person name="Ye L."/>
            <person name="Costea P.I."/>
            <person name="Aalvink S."/>
            <person name="Belzer C."/>
            <person name="Forslund S.K."/>
            <person name="Sunagawa S."/>
            <person name="Hentschel U."/>
            <person name="Merten C."/>
            <person name="Patil K.R."/>
            <person name="Benes V."/>
            <person name="Bork P."/>
        </authorList>
    </citation>
    <scope>NUCLEOTIDE SEQUENCE [LARGE SCALE GENOMIC DNA]</scope>
    <source>
        <strain evidence="15 16">HDS1380</strain>
    </source>
</reference>
<evidence type="ECO:0000313" key="16">
    <source>
        <dbReference type="Proteomes" id="UP000291269"/>
    </source>
</evidence>
<evidence type="ECO:0000256" key="14">
    <source>
        <dbReference type="SAM" id="Phobius"/>
    </source>
</evidence>
<proteinExistence type="inferred from homology"/>
<evidence type="ECO:0000256" key="10">
    <source>
        <dbReference type="ARBA" id="ARBA00023136"/>
    </source>
</evidence>
<accession>A0A4Q2KCX1</accession>
<dbReference type="GO" id="GO:0015293">
    <property type="term" value="F:symporter activity"/>
    <property type="evidence" value="ECO:0007669"/>
    <property type="project" value="UniProtKB-KW"/>
</dbReference>
<evidence type="ECO:0000256" key="11">
    <source>
        <dbReference type="ARBA" id="ARBA00023201"/>
    </source>
</evidence>
<keyword evidence="10 14" id="KW-0472">Membrane</keyword>
<feature type="transmembrane region" description="Helical" evidence="14">
    <location>
        <begin position="46"/>
        <end position="66"/>
    </location>
</feature>
<feature type="transmembrane region" description="Helical" evidence="14">
    <location>
        <begin position="188"/>
        <end position="206"/>
    </location>
</feature>
<keyword evidence="3" id="KW-0813">Transport</keyword>
<feature type="transmembrane region" description="Helical" evidence="14">
    <location>
        <begin position="275"/>
        <end position="300"/>
    </location>
</feature>
<keyword evidence="8" id="KW-0915">Sodium</keyword>
<evidence type="ECO:0000313" key="15">
    <source>
        <dbReference type="EMBL" id="RXZ61760.1"/>
    </source>
</evidence>
<dbReference type="Gene3D" id="1.20.1730.10">
    <property type="entry name" value="Sodium/glucose cotransporter"/>
    <property type="match status" value="1"/>
</dbReference>
<evidence type="ECO:0000256" key="12">
    <source>
        <dbReference type="ARBA" id="ARBA00033708"/>
    </source>
</evidence>
<name>A0A4Q2KCX1_9FIRM</name>
<keyword evidence="11" id="KW-0739">Sodium transport</keyword>